<protein>
    <submittedName>
        <fullName evidence="1">Uncharacterized protein</fullName>
    </submittedName>
</protein>
<gene>
    <name evidence="1" type="ORF">EV184_1506</name>
</gene>
<proteinExistence type="predicted"/>
<accession>A0A4V2RAX6</accession>
<comment type="caution">
    <text evidence="1">The sequence shown here is derived from an EMBL/GenBank/DDBJ whole genome shotgun (WGS) entry which is preliminary data.</text>
</comment>
<reference evidence="1 2" key="1">
    <citation type="submission" date="2019-03" db="EMBL/GenBank/DDBJ databases">
        <title>Genomic Encyclopedia of Type Strains, Phase IV (KMG-V): Genome sequencing to study the core and pangenomes of soil and plant-associated prokaryotes.</title>
        <authorList>
            <person name="Whitman W."/>
        </authorList>
    </citation>
    <scope>NUCLEOTIDE SEQUENCE [LARGE SCALE GENOMIC DNA]</scope>
    <source>
        <strain evidence="1 2">23C40</strain>
    </source>
</reference>
<dbReference type="Proteomes" id="UP000295043">
    <property type="component" value="Unassembled WGS sequence"/>
</dbReference>
<dbReference type="EMBL" id="SLVU01000050">
    <property type="protein sequence ID" value="TCN14880.1"/>
    <property type="molecule type" value="Genomic_DNA"/>
</dbReference>
<sequence length="68" mass="7636">MHQQRRKRLGSSIAVFVVVPLLLLQGGLVNFQGAIAVVTHELVRMSEMRTQLAEAKLSALKHYLDLPR</sequence>
<evidence type="ECO:0000313" key="2">
    <source>
        <dbReference type="Proteomes" id="UP000295043"/>
    </source>
</evidence>
<organism evidence="1 2">
    <name type="scientific">Sinorhizobium americanum</name>
    <dbReference type="NCBI Taxonomy" id="194963"/>
    <lineage>
        <taxon>Bacteria</taxon>
        <taxon>Pseudomonadati</taxon>
        <taxon>Pseudomonadota</taxon>
        <taxon>Alphaproteobacteria</taxon>
        <taxon>Hyphomicrobiales</taxon>
        <taxon>Rhizobiaceae</taxon>
        <taxon>Sinorhizobium/Ensifer group</taxon>
        <taxon>Sinorhizobium</taxon>
    </lineage>
</organism>
<evidence type="ECO:0000313" key="1">
    <source>
        <dbReference type="EMBL" id="TCN14880.1"/>
    </source>
</evidence>
<name>A0A4V2RAX6_9HYPH</name>
<dbReference type="AlphaFoldDB" id="A0A4V2RAX6"/>